<evidence type="ECO:0000256" key="1">
    <source>
        <dbReference type="SAM" id="MobiDB-lite"/>
    </source>
</evidence>
<dbReference type="PANTHER" id="PTHR11697">
    <property type="entry name" value="GENERAL TRANSCRIPTION FACTOR 2-RELATED ZINC FINGER PROTEIN"/>
    <property type="match status" value="1"/>
</dbReference>
<dbReference type="InterPro" id="IPR025398">
    <property type="entry name" value="DUF4371"/>
</dbReference>
<gene>
    <name evidence="4" type="primary">LOC120274578</name>
</gene>
<dbReference type="InterPro" id="IPR012337">
    <property type="entry name" value="RNaseH-like_sf"/>
</dbReference>
<dbReference type="Proteomes" id="UP001515500">
    <property type="component" value="Chromosome 13"/>
</dbReference>
<dbReference type="Pfam" id="PF14291">
    <property type="entry name" value="DUF4371"/>
    <property type="match status" value="1"/>
</dbReference>
<dbReference type="InterPro" id="IPR006580">
    <property type="entry name" value="Znf_TTF"/>
</dbReference>
<proteinExistence type="predicted"/>
<feature type="region of interest" description="Disordered" evidence="1">
    <location>
        <begin position="1"/>
        <end position="36"/>
    </location>
</feature>
<dbReference type="RefSeq" id="XP_039137056.1">
    <property type="nucleotide sequence ID" value="XM_039281122.1"/>
</dbReference>
<dbReference type="GeneID" id="120274578"/>
<accession>A0AB40CE42</accession>
<evidence type="ECO:0000259" key="2">
    <source>
        <dbReference type="SMART" id="SM00597"/>
    </source>
</evidence>
<sequence>MIKYFMPINPSPSSTSKPSTMNNETPIDQASGKRPRVEVEVSDNDIVSDPGLRNPIDSFPLEMRDTLRRRYLAKGPCQPVGHQFPQTNKRRFLPNWFKRFAWLEYSVSKDKAFCLYCYLFPNKGNNSNKGGGNTFTEVGYSNWKNGMQNFIAHEGGPESPHTFARIKVEQYQNQRENIDFVFSSKNVANDDEYRVRLTTVVRVAQYLLGEGLAFRGHDESPKSMHRGHFLELLNWFCKYNEEANKAMLSNAPKNNQLTSSTIQRHIIEACGKETRKVILNEIGDKFFSLLLDEARDSSMKEQMAVVLRFVNDVGEIVERFVGVVHVIETSAQCLKNAVDEFFAINGLSLSRLRGQGYDGASNMRGELNGLKALILNENKHAHYIHCFAHQLQLVVVSAAEENHDVSQFFDYVSMIVNMVGSSCKRHDALRQAHHDKVVQKLQSGEISKGQGQNKEISLARPGATRWGSHYKTLLRLFDMWDSLKEMLFAIQQDGEIRKNRGTARGLLDKMGSFEFVFLGKLMLYILGVTDPLSKILQAKDQNIATAVRMVEALKCKLHAYRENGWENLLKETTEFCLKHKIEVPSMDEIIESRRITLVDGEPMTYIHHFRVEIFAMVIDEVAEELNNHFNEENTNLLKGVLSLDPSNNFAHFDHHEILQLARLYFEDFSTAELAELHYQLELYIDVVRGDPYFYNLVDVGALAIKMVKHKYHICFPLVYRLIELALVLLVATATFERCF</sequence>
<reference evidence="4" key="1">
    <citation type="submission" date="2025-08" db="UniProtKB">
        <authorList>
            <consortium name="RefSeq"/>
        </authorList>
    </citation>
    <scope>IDENTIFICATION</scope>
</reference>
<dbReference type="InterPro" id="IPR055298">
    <property type="entry name" value="AtLOH3-like"/>
</dbReference>
<dbReference type="SUPFAM" id="SSF53098">
    <property type="entry name" value="Ribonuclease H-like"/>
    <property type="match status" value="1"/>
</dbReference>
<dbReference type="AlphaFoldDB" id="A0AB40CE42"/>
<feature type="compositionally biased region" description="Low complexity" evidence="1">
    <location>
        <begin position="11"/>
        <end position="20"/>
    </location>
</feature>
<protein>
    <submittedName>
        <fullName evidence="4">Zinc finger MYM-type protein 1-like</fullName>
    </submittedName>
</protein>
<keyword evidence="3" id="KW-1185">Reference proteome</keyword>
<name>A0AB40CE42_DIOCR</name>
<dbReference type="SMART" id="SM00597">
    <property type="entry name" value="ZnF_TTF"/>
    <property type="match status" value="1"/>
</dbReference>
<dbReference type="PANTHER" id="PTHR11697:SF230">
    <property type="entry name" value="ZINC FINGER, MYM DOMAIN CONTAINING 1"/>
    <property type="match status" value="1"/>
</dbReference>
<evidence type="ECO:0000313" key="4">
    <source>
        <dbReference type="RefSeq" id="XP_039137056.1"/>
    </source>
</evidence>
<organism evidence="3 4">
    <name type="scientific">Dioscorea cayennensis subsp. rotundata</name>
    <name type="common">White Guinea yam</name>
    <name type="synonym">Dioscorea rotundata</name>
    <dbReference type="NCBI Taxonomy" id="55577"/>
    <lineage>
        <taxon>Eukaryota</taxon>
        <taxon>Viridiplantae</taxon>
        <taxon>Streptophyta</taxon>
        <taxon>Embryophyta</taxon>
        <taxon>Tracheophyta</taxon>
        <taxon>Spermatophyta</taxon>
        <taxon>Magnoliopsida</taxon>
        <taxon>Liliopsida</taxon>
        <taxon>Dioscoreales</taxon>
        <taxon>Dioscoreaceae</taxon>
        <taxon>Dioscorea</taxon>
    </lineage>
</organism>
<feature type="domain" description="TTF-type" evidence="2">
    <location>
        <begin position="88"/>
        <end position="184"/>
    </location>
</feature>
<evidence type="ECO:0000313" key="3">
    <source>
        <dbReference type="Proteomes" id="UP001515500"/>
    </source>
</evidence>